<dbReference type="AlphaFoldDB" id="A0A074YEV7"/>
<dbReference type="GeneID" id="25366153"/>
<keyword evidence="1" id="KW-0812">Transmembrane</keyword>
<proteinExistence type="predicted"/>
<evidence type="ECO:0000256" key="1">
    <source>
        <dbReference type="SAM" id="Phobius"/>
    </source>
</evidence>
<dbReference type="InParanoid" id="A0A074YEV7"/>
<accession>A0A074YEV7</accession>
<name>A0A074YEV7_AURSE</name>
<evidence type="ECO:0000313" key="3">
    <source>
        <dbReference type="Proteomes" id="UP000030641"/>
    </source>
</evidence>
<keyword evidence="3" id="KW-1185">Reference proteome</keyword>
<feature type="transmembrane region" description="Helical" evidence="1">
    <location>
        <begin position="70"/>
        <end position="89"/>
    </location>
</feature>
<organism evidence="2 3">
    <name type="scientific">Aureobasidium subglaciale (strain EXF-2481)</name>
    <name type="common">Aureobasidium pullulans var. subglaciale</name>
    <dbReference type="NCBI Taxonomy" id="1043005"/>
    <lineage>
        <taxon>Eukaryota</taxon>
        <taxon>Fungi</taxon>
        <taxon>Dikarya</taxon>
        <taxon>Ascomycota</taxon>
        <taxon>Pezizomycotina</taxon>
        <taxon>Dothideomycetes</taxon>
        <taxon>Dothideomycetidae</taxon>
        <taxon>Dothideales</taxon>
        <taxon>Saccotheciaceae</taxon>
        <taxon>Aureobasidium</taxon>
    </lineage>
</organism>
<sequence length="121" mass="13640">MDKYQQIRSYANDVSLIFCKCAPVFGCGHASEKACVENKKAEFNKECRTAGKERGEGAEYAINKRFRSQVALILVVVFVVSIVDMLVFGCVEGKISMTCQEMETVYGNDLKRRINRLCRAL</sequence>
<dbReference type="HOGENOM" id="CLU_2037596_0_0_1"/>
<dbReference type="RefSeq" id="XP_013344936.1">
    <property type="nucleotide sequence ID" value="XM_013489482.1"/>
</dbReference>
<keyword evidence="1" id="KW-0472">Membrane</keyword>
<evidence type="ECO:0000313" key="2">
    <source>
        <dbReference type="EMBL" id="KEQ96348.1"/>
    </source>
</evidence>
<dbReference type="Proteomes" id="UP000030641">
    <property type="component" value="Unassembled WGS sequence"/>
</dbReference>
<gene>
    <name evidence="2" type="ORF">AUEXF2481DRAFT_38610</name>
</gene>
<reference evidence="2 3" key="1">
    <citation type="journal article" date="2014" name="BMC Genomics">
        <title>Genome sequencing of four Aureobasidium pullulans varieties: biotechnological potential, stress tolerance, and description of new species.</title>
        <authorList>
            <person name="Gostin Ar C."/>
            <person name="Ohm R.A."/>
            <person name="Kogej T."/>
            <person name="Sonjak S."/>
            <person name="Turk M."/>
            <person name="Zajc J."/>
            <person name="Zalar P."/>
            <person name="Grube M."/>
            <person name="Sun H."/>
            <person name="Han J."/>
            <person name="Sharma A."/>
            <person name="Chiniquy J."/>
            <person name="Ngan C.Y."/>
            <person name="Lipzen A."/>
            <person name="Barry K."/>
            <person name="Grigoriev I.V."/>
            <person name="Gunde-Cimerman N."/>
        </authorList>
    </citation>
    <scope>NUCLEOTIDE SEQUENCE [LARGE SCALE GENOMIC DNA]</scope>
    <source>
        <strain evidence="2 3">EXF-2481</strain>
    </source>
</reference>
<dbReference type="EMBL" id="KL584756">
    <property type="protein sequence ID" value="KEQ96348.1"/>
    <property type="molecule type" value="Genomic_DNA"/>
</dbReference>
<protein>
    <submittedName>
        <fullName evidence="2">Uncharacterized protein</fullName>
    </submittedName>
</protein>
<keyword evidence="1" id="KW-1133">Transmembrane helix</keyword>